<name>A0AAD6J8Y9_9ROSI</name>
<dbReference type="GO" id="GO:0008615">
    <property type="term" value="P:pyridoxine biosynthetic process"/>
    <property type="evidence" value="ECO:0007669"/>
    <property type="project" value="InterPro"/>
</dbReference>
<dbReference type="PANTHER" id="PTHR10851">
    <property type="entry name" value="PYRIDOXINE-5-PHOSPHATE OXIDASE"/>
    <property type="match status" value="1"/>
</dbReference>
<dbReference type="InterPro" id="IPR012349">
    <property type="entry name" value="Split_barrel_FMN-bd"/>
</dbReference>
<evidence type="ECO:0000256" key="4">
    <source>
        <dbReference type="ARBA" id="ARBA00012801"/>
    </source>
</evidence>
<dbReference type="Pfam" id="PF12766">
    <property type="entry name" value="Pyridox_oxase_2"/>
    <property type="match status" value="1"/>
</dbReference>
<feature type="domain" description="Pyridoxamine 5'-phosphate oxidase Alr4036 family FMN-binding" evidence="8">
    <location>
        <begin position="5"/>
        <end position="70"/>
    </location>
</feature>
<organism evidence="9 10">
    <name type="scientific">Salix udensis</name>
    <dbReference type="NCBI Taxonomy" id="889485"/>
    <lineage>
        <taxon>Eukaryota</taxon>
        <taxon>Viridiplantae</taxon>
        <taxon>Streptophyta</taxon>
        <taxon>Embryophyta</taxon>
        <taxon>Tracheophyta</taxon>
        <taxon>Spermatophyta</taxon>
        <taxon>Magnoliopsida</taxon>
        <taxon>eudicotyledons</taxon>
        <taxon>Gunneridae</taxon>
        <taxon>Pentapetalae</taxon>
        <taxon>rosids</taxon>
        <taxon>fabids</taxon>
        <taxon>Malpighiales</taxon>
        <taxon>Salicaceae</taxon>
        <taxon>Saliceae</taxon>
        <taxon>Salix</taxon>
    </lineage>
</organism>
<comment type="cofactor">
    <cofactor evidence="1">
        <name>FMN</name>
        <dbReference type="ChEBI" id="CHEBI:58210"/>
    </cofactor>
</comment>
<sequence>MGTATPWKLLLLSALESNSHLKHSTYFQFATIGCNGRPSNRSVVFRGFGENSDRIQINTDCRTLKNLSIVHLPRYVGILLTLGSNSGSVEESML</sequence>
<dbReference type="EC" id="1.4.3.5" evidence="4"/>
<evidence type="ECO:0000256" key="7">
    <source>
        <dbReference type="ARBA" id="ARBA00023002"/>
    </source>
</evidence>
<accession>A0AAD6J8Y9</accession>
<dbReference type="GO" id="GO:0004733">
    <property type="term" value="F:pyridoxamine phosphate oxidase activity"/>
    <property type="evidence" value="ECO:0007669"/>
    <property type="project" value="UniProtKB-EC"/>
</dbReference>
<dbReference type="PANTHER" id="PTHR10851:SF3">
    <property type="entry name" value="PYRIDOXINE_PYRIDOXAMINE 5'-PHOSPHATE OXIDASE 2"/>
    <property type="match status" value="1"/>
</dbReference>
<evidence type="ECO:0000256" key="6">
    <source>
        <dbReference type="ARBA" id="ARBA00022643"/>
    </source>
</evidence>
<dbReference type="GO" id="GO:0010181">
    <property type="term" value="F:FMN binding"/>
    <property type="evidence" value="ECO:0007669"/>
    <property type="project" value="InterPro"/>
</dbReference>
<comment type="pathway">
    <text evidence="2">Cofactor metabolism; pyridoxal 5'-phosphate salvage; pyridoxal 5'-phosphate from pyridoxamine 5'-phosphate: step 1/1.</text>
</comment>
<keyword evidence="5" id="KW-0285">Flavoprotein</keyword>
<evidence type="ECO:0000313" key="9">
    <source>
        <dbReference type="EMBL" id="KAJ6400752.1"/>
    </source>
</evidence>
<evidence type="ECO:0000256" key="2">
    <source>
        <dbReference type="ARBA" id="ARBA00004738"/>
    </source>
</evidence>
<protein>
    <recommendedName>
        <fullName evidence="4">pyridoxal 5'-phosphate synthase</fullName>
        <ecNumber evidence="4">1.4.3.5</ecNumber>
    </recommendedName>
</protein>
<reference evidence="9 10" key="1">
    <citation type="journal article" date="2023" name="Int. J. Mol. Sci.">
        <title>De Novo Assembly and Annotation of 11 Diverse Shrub Willow (Salix) Genomes Reveals Novel Gene Organization in Sex-Linked Regions.</title>
        <authorList>
            <person name="Hyden B."/>
            <person name="Feng K."/>
            <person name="Yates T.B."/>
            <person name="Jawdy S."/>
            <person name="Cereghino C."/>
            <person name="Smart L.B."/>
            <person name="Muchero W."/>
        </authorList>
    </citation>
    <scope>NUCLEOTIDE SEQUENCE [LARGE SCALE GENOMIC DNA]</scope>
    <source>
        <tissue evidence="9">Shoot tip</tissue>
    </source>
</reference>
<dbReference type="Gene3D" id="2.30.110.10">
    <property type="entry name" value="Electron Transport, Fmn-binding Protein, Chain A"/>
    <property type="match status" value="1"/>
</dbReference>
<keyword evidence="10" id="KW-1185">Reference proteome</keyword>
<evidence type="ECO:0000256" key="5">
    <source>
        <dbReference type="ARBA" id="ARBA00022630"/>
    </source>
</evidence>
<evidence type="ECO:0000256" key="1">
    <source>
        <dbReference type="ARBA" id="ARBA00001917"/>
    </source>
</evidence>
<proteinExistence type="predicted"/>
<keyword evidence="7" id="KW-0560">Oxidoreductase</keyword>
<keyword evidence="6" id="KW-0288">FMN</keyword>
<evidence type="ECO:0000259" key="8">
    <source>
        <dbReference type="Pfam" id="PF12766"/>
    </source>
</evidence>
<evidence type="ECO:0000256" key="3">
    <source>
        <dbReference type="ARBA" id="ARBA00005037"/>
    </source>
</evidence>
<dbReference type="InterPro" id="IPR000659">
    <property type="entry name" value="Pyridox_Oxase"/>
</dbReference>
<comment type="pathway">
    <text evidence="3">Cofactor metabolism; pyridoxal 5'-phosphate salvage; pyridoxal 5'-phosphate from pyridoxine 5'-phosphate: step 1/1.</text>
</comment>
<comment type="caution">
    <text evidence="9">The sequence shown here is derived from an EMBL/GenBank/DDBJ whole genome shotgun (WGS) entry which is preliminary data.</text>
</comment>
<dbReference type="SUPFAM" id="SSF50475">
    <property type="entry name" value="FMN-binding split barrel"/>
    <property type="match status" value="1"/>
</dbReference>
<gene>
    <name evidence="9" type="ORF">OIU84_016225</name>
</gene>
<dbReference type="EMBL" id="JAPFFJ010000019">
    <property type="protein sequence ID" value="KAJ6400752.1"/>
    <property type="molecule type" value="Genomic_DNA"/>
</dbReference>
<dbReference type="AlphaFoldDB" id="A0AAD6J8Y9"/>
<evidence type="ECO:0000313" key="10">
    <source>
        <dbReference type="Proteomes" id="UP001162972"/>
    </source>
</evidence>
<dbReference type="Proteomes" id="UP001162972">
    <property type="component" value="Chromosome 14"/>
</dbReference>
<dbReference type="InterPro" id="IPR024624">
    <property type="entry name" value="Pyridox_Oxase_Alr4036_FMN-bd"/>
</dbReference>